<dbReference type="Pfam" id="PF01339">
    <property type="entry name" value="CheB_methylest"/>
    <property type="match status" value="1"/>
</dbReference>
<evidence type="ECO:0000313" key="8">
    <source>
        <dbReference type="Proteomes" id="UP000606490"/>
    </source>
</evidence>
<dbReference type="EMBL" id="JAEUXJ010000015">
    <property type="protein sequence ID" value="MBL6458458.1"/>
    <property type="molecule type" value="Genomic_DNA"/>
</dbReference>
<dbReference type="InterPro" id="IPR011247">
    <property type="entry name" value="Chemotax_prot-Glu_Me-esterase"/>
</dbReference>
<dbReference type="SUPFAM" id="SSF52738">
    <property type="entry name" value="Methylesterase CheB, C-terminal domain"/>
    <property type="match status" value="1"/>
</dbReference>
<sequence>MADTEGRDIIVIGASAGGTEALQRLLGALPADLPASLFVTVHIGARRSMLDRVLAKAGPLPVAWAEDGAPIRPGEVRLAPPDHHLLLEPGRMRLFRGPRENMTRPAVDPLFRSAARSFGGRVVAVVLSGNLADGTAGMAEVKRHGGIGIVQDPAEAEFRGMPESALRHTKVDHSLPVLGIAALLRQLAGPGGSESKEEPVSGGYQLGPPVALTCPTCGGSLREERQDSLPYFSCHIGHRFAAADMDEAQFQQMEGALEVALRALNERTALCERLAESARLRGAQHSVERWEAAEREARSRAETLRHFIERGWQRPDPDERSAPDEEPA</sequence>
<feature type="domain" description="CheB-type methylesterase" evidence="6">
    <location>
        <begin position="3"/>
        <end position="191"/>
    </location>
</feature>
<feature type="active site" evidence="4">
    <location>
        <position position="133"/>
    </location>
</feature>
<dbReference type="CDD" id="cd16433">
    <property type="entry name" value="CheB"/>
    <property type="match status" value="1"/>
</dbReference>
<feature type="active site" evidence="4">
    <location>
        <position position="15"/>
    </location>
</feature>
<evidence type="ECO:0000256" key="2">
    <source>
        <dbReference type="ARBA" id="ARBA00039140"/>
    </source>
</evidence>
<dbReference type="Proteomes" id="UP000606490">
    <property type="component" value="Unassembled WGS sequence"/>
</dbReference>
<comment type="catalytic activity">
    <reaction evidence="3">
        <text>[protein]-L-glutamate 5-O-methyl ester + H2O = L-glutamyl-[protein] + methanol + H(+)</text>
        <dbReference type="Rhea" id="RHEA:23236"/>
        <dbReference type="Rhea" id="RHEA-COMP:10208"/>
        <dbReference type="Rhea" id="RHEA-COMP:10311"/>
        <dbReference type="ChEBI" id="CHEBI:15377"/>
        <dbReference type="ChEBI" id="CHEBI:15378"/>
        <dbReference type="ChEBI" id="CHEBI:17790"/>
        <dbReference type="ChEBI" id="CHEBI:29973"/>
        <dbReference type="ChEBI" id="CHEBI:82795"/>
        <dbReference type="EC" id="3.1.1.61"/>
    </reaction>
</comment>
<proteinExistence type="predicted"/>
<gene>
    <name evidence="7" type="ORF">JMJ55_24275</name>
</gene>
<organism evidence="7 8">
    <name type="scientific">Belnapia mucosa</name>
    <dbReference type="NCBI Taxonomy" id="2804532"/>
    <lineage>
        <taxon>Bacteria</taxon>
        <taxon>Pseudomonadati</taxon>
        <taxon>Pseudomonadota</taxon>
        <taxon>Alphaproteobacteria</taxon>
        <taxon>Acetobacterales</taxon>
        <taxon>Roseomonadaceae</taxon>
        <taxon>Belnapia</taxon>
    </lineage>
</organism>
<dbReference type="InterPro" id="IPR000673">
    <property type="entry name" value="Sig_transdc_resp-reg_Me-estase"/>
</dbReference>
<dbReference type="Gene3D" id="3.40.50.180">
    <property type="entry name" value="Methylesterase CheB, C-terminal domain"/>
    <property type="match status" value="1"/>
</dbReference>
<reference evidence="7 8" key="1">
    <citation type="submission" date="2021-01" db="EMBL/GenBank/DDBJ databases">
        <title>Belnapia mucosa sp. nov. and Belnapia arida sp. nov., isolated from the Tabernas Desert (Almeria, Spain).</title>
        <authorList>
            <person name="Molina-Menor E."/>
            <person name="Vidal-Verdu A."/>
            <person name="Calonge A."/>
            <person name="Satari L."/>
            <person name="Pereto Magraner J."/>
            <person name="Porcar Miralles M."/>
        </authorList>
    </citation>
    <scope>NUCLEOTIDE SEQUENCE [LARGE SCALE GENOMIC DNA]</scope>
    <source>
        <strain evidence="7 8">T6</strain>
    </source>
</reference>
<evidence type="ECO:0000256" key="1">
    <source>
        <dbReference type="ARBA" id="ARBA00022801"/>
    </source>
</evidence>
<protein>
    <recommendedName>
        <fullName evidence="2">protein-glutamate methylesterase</fullName>
        <ecNumber evidence="2">3.1.1.61</ecNumber>
    </recommendedName>
</protein>
<dbReference type="PROSITE" id="PS50122">
    <property type="entry name" value="CHEB"/>
    <property type="match status" value="1"/>
</dbReference>
<feature type="region of interest" description="Disordered" evidence="5">
    <location>
        <begin position="306"/>
        <end position="328"/>
    </location>
</feature>
<dbReference type="EC" id="3.1.1.61" evidence="2"/>
<evidence type="ECO:0000259" key="6">
    <source>
        <dbReference type="PROSITE" id="PS50122"/>
    </source>
</evidence>
<evidence type="ECO:0000256" key="3">
    <source>
        <dbReference type="ARBA" id="ARBA00048267"/>
    </source>
</evidence>
<evidence type="ECO:0000313" key="7">
    <source>
        <dbReference type="EMBL" id="MBL6458458.1"/>
    </source>
</evidence>
<dbReference type="RefSeq" id="WP_202828200.1">
    <property type="nucleotide sequence ID" value="NZ_JAEUXJ010000015.1"/>
</dbReference>
<comment type="caution">
    <text evidence="7">The sequence shown here is derived from an EMBL/GenBank/DDBJ whole genome shotgun (WGS) entry which is preliminary data.</text>
</comment>
<name>A0ABS1V9X2_9PROT</name>
<keyword evidence="8" id="KW-1185">Reference proteome</keyword>
<accession>A0ABS1V9X2</accession>
<keyword evidence="1 4" id="KW-0378">Hydrolase</keyword>
<dbReference type="PIRSF" id="PIRSF036461">
    <property type="entry name" value="Chmtx_methlestr"/>
    <property type="match status" value="1"/>
</dbReference>
<evidence type="ECO:0000256" key="5">
    <source>
        <dbReference type="SAM" id="MobiDB-lite"/>
    </source>
</evidence>
<evidence type="ECO:0000256" key="4">
    <source>
        <dbReference type="PROSITE-ProRule" id="PRU00050"/>
    </source>
</evidence>
<dbReference type="PANTHER" id="PTHR42872">
    <property type="entry name" value="PROTEIN-GLUTAMATE METHYLESTERASE/PROTEIN-GLUTAMINE GLUTAMINASE"/>
    <property type="match status" value="1"/>
</dbReference>
<keyword evidence="4" id="KW-0145">Chemotaxis</keyword>
<dbReference type="InterPro" id="IPR035909">
    <property type="entry name" value="CheB_C"/>
</dbReference>
<feature type="active site" evidence="4">
    <location>
        <position position="42"/>
    </location>
</feature>
<dbReference type="PANTHER" id="PTHR42872:SF6">
    <property type="entry name" value="PROTEIN-GLUTAMATE METHYLESTERASE_PROTEIN-GLUTAMINE GLUTAMINASE"/>
    <property type="match status" value="1"/>
</dbReference>